<evidence type="ECO:0000256" key="6">
    <source>
        <dbReference type="ARBA" id="ARBA00023136"/>
    </source>
</evidence>
<dbReference type="SMART" id="SM00406">
    <property type="entry name" value="IGv"/>
    <property type="match status" value="1"/>
</dbReference>
<keyword evidence="9" id="KW-0393">Immunoglobulin domain</keyword>
<keyword evidence="3 10" id="KW-0812">Transmembrane</keyword>
<comment type="similarity">
    <text evidence="2">Belongs to the myelin P0 protein family.</text>
</comment>
<organism evidence="12 13">
    <name type="scientific">Synaphobranchus kaupii</name>
    <name type="common">Kaup's arrowtooth eel</name>
    <dbReference type="NCBI Taxonomy" id="118154"/>
    <lineage>
        <taxon>Eukaryota</taxon>
        <taxon>Metazoa</taxon>
        <taxon>Chordata</taxon>
        <taxon>Craniata</taxon>
        <taxon>Vertebrata</taxon>
        <taxon>Euteleostomi</taxon>
        <taxon>Actinopterygii</taxon>
        <taxon>Neopterygii</taxon>
        <taxon>Teleostei</taxon>
        <taxon>Anguilliformes</taxon>
        <taxon>Synaphobranchidae</taxon>
        <taxon>Synaphobranchus</taxon>
    </lineage>
</organism>
<dbReference type="OrthoDB" id="8737888at2759"/>
<evidence type="ECO:0000259" key="11">
    <source>
        <dbReference type="PROSITE" id="PS50835"/>
    </source>
</evidence>
<dbReference type="PANTHER" id="PTHR13869:SF20">
    <property type="entry name" value="MYELIN PROTEIN ZERO-LIKE PROTEIN 3"/>
    <property type="match status" value="1"/>
</dbReference>
<dbReference type="FunFam" id="2.60.40.10:FF:000193">
    <property type="entry name" value="Myelin protein zero-like 1 like"/>
    <property type="match status" value="1"/>
</dbReference>
<reference evidence="12" key="1">
    <citation type="journal article" date="2023" name="Science">
        <title>Genome structures resolve the early diversification of teleost fishes.</title>
        <authorList>
            <person name="Parey E."/>
            <person name="Louis A."/>
            <person name="Montfort J."/>
            <person name="Bouchez O."/>
            <person name="Roques C."/>
            <person name="Iampietro C."/>
            <person name="Lluch J."/>
            <person name="Castinel A."/>
            <person name="Donnadieu C."/>
            <person name="Desvignes T."/>
            <person name="Floi Bucao C."/>
            <person name="Jouanno E."/>
            <person name="Wen M."/>
            <person name="Mejri S."/>
            <person name="Dirks R."/>
            <person name="Jansen H."/>
            <person name="Henkel C."/>
            <person name="Chen W.J."/>
            <person name="Zahm M."/>
            <person name="Cabau C."/>
            <person name="Klopp C."/>
            <person name="Thompson A.W."/>
            <person name="Robinson-Rechavi M."/>
            <person name="Braasch I."/>
            <person name="Lecointre G."/>
            <person name="Bobe J."/>
            <person name="Postlethwait J.H."/>
            <person name="Berthelot C."/>
            <person name="Roest Crollius H."/>
            <person name="Guiguen Y."/>
        </authorList>
    </citation>
    <scope>NUCLEOTIDE SEQUENCE</scope>
    <source>
        <strain evidence="12">WJC10195</strain>
    </source>
</reference>
<dbReference type="InterPro" id="IPR013783">
    <property type="entry name" value="Ig-like_fold"/>
</dbReference>
<evidence type="ECO:0000256" key="1">
    <source>
        <dbReference type="ARBA" id="ARBA00004479"/>
    </source>
</evidence>
<evidence type="ECO:0000313" key="12">
    <source>
        <dbReference type="EMBL" id="KAJ8369034.1"/>
    </source>
</evidence>
<keyword evidence="6 10" id="KW-0472">Membrane</keyword>
<proteinExistence type="inferred from homology"/>
<dbReference type="Gene3D" id="2.60.40.10">
    <property type="entry name" value="Immunoglobulins"/>
    <property type="match status" value="1"/>
</dbReference>
<dbReference type="InterPro" id="IPR007110">
    <property type="entry name" value="Ig-like_dom"/>
</dbReference>
<keyword evidence="8" id="KW-0325">Glycoprotein</keyword>
<dbReference type="InterPro" id="IPR036179">
    <property type="entry name" value="Ig-like_dom_sf"/>
</dbReference>
<evidence type="ECO:0000256" key="10">
    <source>
        <dbReference type="SAM" id="Phobius"/>
    </source>
</evidence>
<dbReference type="Pfam" id="PF07686">
    <property type="entry name" value="V-set"/>
    <property type="match status" value="1"/>
</dbReference>
<dbReference type="InterPro" id="IPR003599">
    <property type="entry name" value="Ig_sub"/>
</dbReference>
<comment type="caution">
    <text evidence="12">The sequence shown here is derived from an EMBL/GenBank/DDBJ whole genome shotgun (WGS) entry which is preliminary data.</text>
</comment>
<accession>A0A9Q1J642</accession>
<dbReference type="PROSITE" id="PS50835">
    <property type="entry name" value="IG_LIKE"/>
    <property type="match status" value="1"/>
</dbReference>
<dbReference type="PANTHER" id="PTHR13869">
    <property type="entry name" value="MYELIN P0 RELATED"/>
    <property type="match status" value="1"/>
</dbReference>
<keyword evidence="13" id="KW-1185">Reference proteome</keyword>
<dbReference type="PRINTS" id="PR00213">
    <property type="entry name" value="MYELINP0"/>
</dbReference>
<comment type="subcellular location">
    <subcellularLocation>
        <location evidence="1">Membrane</location>
        <topology evidence="1">Single-pass type I membrane protein</topology>
    </subcellularLocation>
</comment>
<evidence type="ECO:0000256" key="3">
    <source>
        <dbReference type="ARBA" id="ARBA00022692"/>
    </source>
</evidence>
<dbReference type="GO" id="GO:0005886">
    <property type="term" value="C:plasma membrane"/>
    <property type="evidence" value="ECO:0007669"/>
    <property type="project" value="TreeGrafter"/>
</dbReference>
<evidence type="ECO:0000256" key="2">
    <source>
        <dbReference type="ARBA" id="ARBA00007180"/>
    </source>
</evidence>
<evidence type="ECO:0000256" key="9">
    <source>
        <dbReference type="ARBA" id="ARBA00023319"/>
    </source>
</evidence>
<dbReference type="InterPro" id="IPR000920">
    <property type="entry name" value="Myelin_P0-rel"/>
</dbReference>
<evidence type="ECO:0000256" key="4">
    <source>
        <dbReference type="ARBA" id="ARBA00022729"/>
    </source>
</evidence>
<dbReference type="InterPro" id="IPR013106">
    <property type="entry name" value="Ig_V-set"/>
</dbReference>
<name>A0A9Q1J642_SYNKA</name>
<keyword evidence="4" id="KW-0732">Signal</keyword>
<feature type="transmembrane region" description="Helical" evidence="10">
    <location>
        <begin position="149"/>
        <end position="168"/>
    </location>
</feature>
<dbReference type="Proteomes" id="UP001152622">
    <property type="component" value="Chromosome 3"/>
</dbReference>
<dbReference type="SUPFAM" id="SSF48726">
    <property type="entry name" value="Immunoglobulin"/>
    <property type="match status" value="1"/>
</dbReference>
<keyword evidence="5 10" id="KW-1133">Transmembrane helix</keyword>
<evidence type="ECO:0000256" key="8">
    <source>
        <dbReference type="ARBA" id="ARBA00023180"/>
    </source>
</evidence>
<sequence length="290" mass="32483">MKHSDVTKCLIIGHVVCQVCPIEVHTLSELETVKGGAVTLTCTFKSTHQVTNRMSVDWSYRPQKGGPSDSFFYFSSTAHLPKQGQFKERVRWLGNPARGDASIQLLNASLTDNGTFTCVIKNPPDVHGPPSQVYLTVVPKQVTLRFTDVAVLLGLVLLPSFIIALILLGRMCCRGKPCGVQQAKPVCSPIEVKEREAVVSKNPTPKEKHITCCEIYCQDSDFEDEYFIHNEKLQREGDAETEEAVVSKNPTPKEKHVTCCEIYCQDSDFEDEYFIHNEKLQREGDAETEC</sequence>
<gene>
    <name evidence="12" type="ORF">SKAU_G00090620</name>
</gene>
<keyword evidence="7" id="KW-1015">Disulfide bond</keyword>
<feature type="domain" description="Ig-like" evidence="11">
    <location>
        <begin position="21"/>
        <end position="136"/>
    </location>
</feature>
<evidence type="ECO:0000256" key="7">
    <source>
        <dbReference type="ARBA" id="ARBA00023157"/>
    </source>
</evidence>
<evidence type="ECO:0000256" key="5">
    <source>
        <dbReference type="ARBA" id="ARBA00022989"/>
    </source>
</evidence>
<protein>
    <recommendedName>
        <fullName evidence="11">Ig-like domain-containing protein</fullName>
    </recommendedName>
</protein>
<dbReference type="AlphaFoldDB" id="A0A9Q1J642"/>
<evidence type="ECO:0000313" key="13">
    <source>
        <dbReference type="Proteomes" id="UP001152622"/>
    </source>
</evidence>
<dbReference type="EMBL" id="JAINUF010000003">
    <property type="protein sequence ID" value="KAJ8369034.1"/>
    <property type="molecule type" value="Genomic_DNA"/>
</dbReference>
<dbReference type="SMART" id="SM00409">
    <property type="entry name" value="IG"/>
    <property type="match status" value="1"/>
</dbReference>